<dbReference type="GO" id="GO:0046872">
    <property type="term" value="F:metal ion binding"/>
    <property type="evidence" value="ECO:0007669"/>
    <property type="project" value="UniProtKB-KW"/>
</dbReference>
<reference evidence="4" key="1">
    <citation type="submission" date="2011-07" db="EMBL/GenBank/DDBJ databases">
        <authorList>
            <consortium name="Caenorhabditis brenneri Sequencing and Analysis Consortium"/>
            <person name="Wilson R.K."/>
        </authorList>
    </citation>
    <scope>NUCLEOTIDE SEQUENCE [LARGE SCALE GENOMIC DNA]</scope>
    <source>
        <strain evidence="4">PB2801</strain>
    </source>
</reference>
<dbReference type="EMBL" id="GL379867">
    <property type="protein sequence ID" value="EGT58274.1"/>
    <property type="molecule type" value="Genomic_DNA"/>
</dbReference>
<name>G0NDB0_CAEBE</name>
<dbReference type="PANTHER" id="PTHR46594:SF4">
    <property type="entry name" value="P-TYPE CATION-TRANSPORTING ATPASE"/>
    <property type="match status" value="1"/>
</dbReference>
<evidence type="ECO:0000313" key="3">
    <source>
        <dbReference type="EMBL" id="EGT58274.1"/>
    </source>
</evidence>
<evidence type="ECO:0000313" key="4">
    <source>
        <dbReference type="Proteomes" id="UP000008068"/>
    </source>
</evidence>
<dbReference type="PANTHER" id="PTHR46594">
    <property type="entry name" value="P-TYPE CATION-TRANSPORTING ATPASE"/>
    <property type="match status" value="1"/>
</dbReference>
<keyword evidence="2" id="KW-0812">Transmembrane</keyword>
<keyword evidence="2" id="KW-1133">Transmembrane helix</keyword>
<keyword evidence="4" id="KW-1185">Reference proteome</keyword>
<accession>G0NDB0</accession>
<feature type="transmembrane region" description="Helical" evidence="2">
    <location>
        <begin position="57"/>
        <end position="81"/>
    </location>
</feature>
<dbReference type="STRING" id="135651.G0NDB0"/>
<dbReference type="eggNOG" id="KOG0207">
    <property type="taxonomic scope" value="Eukaryota"/>
</dbReference>
<dbReference type="AlphaFoldDB" id="G0NDB0"/>
<proteinExistence type="predicted"/>
<sequence length="140" mass="15523">MTIMIIFHWILHTPMHSEKQTPIITIALSLDNFALLILSSVAAASTRPHGKPSNKNANMDVLIFLATTIAYSIVILLFAIVFEWSSYPMTFFDVPPMVIVFIALGKMLEQEAKEKTSEALSKLISLQAKDAILVTMNTEG</sequence>
<evidence type="ECO:0000256" key="1">
    <source>
        <dbReference type="ARBA" id="ARBA00022723"/>
    </source>
</evidence>
<dbReference type="InParanoid" id="G0NDB0"/>
<dbReference type="HOGENOM" id="CLU_1836879_0_0_1"/>
<dbReference type="OrthoDB" id="432719at2759"/>
<organism evidence="4">
    <name type="scientific">Caenorhabditis brenneri</name>
    <name type="common">Nematode worm</name>
    <dbReference type="NCBI Taxonomy" id="135651"/>
    <lineage>
        <taxon>Eukaryota</taxon>
        <taxon>Metazoa</taxon>
        <taxon>Ecdysozoa</taxon>
        <taxon>Nematoda</taxon>
        <taxon>Chromadorea</taxon>
        <taxon>Rhabditida</taxon>
        <taxon>Rhabditina</taxon>
        <taxon>Rhabditomorpha</taxon>
        <taxon>Rhabditoidea</taxon>
        <taxon>Rhabditidae</taxon>
        <taxon>Peloderinae</taxon>
        <taxon>Caenorhabditis</taxon>
    </lineage>
</organism>
<dbReference type="Proteomes" id="UP000008068">
    <property type="component" value="Unassembled WGS sequence"/>
</dbReference>
<keyword evidence="1" id="KW-0479">Metal-binding</keyword>
<protein>
    <submittedName>
        <fullName evidence="3">Uncharacterized protein</fullName>
    </submittedName>
</protein>
<keyword evidence="2" id="KW-0472">Membrane</keyword>
<feature type="transmembrane region" description="Helical" evidence="2">
    <location>
        <begin position="23"/>
        <end position="45"/>
    </location>
</feature>
<gene>
    <name evidence="3" type="ORF">CAEBREN_22582</name>
</gene>
<evidence type="ECO:0000256" key="2">
    <source>
        <dbReference type="SAM" id="Phobius"/>
    </source>
</evidence>